<comment type="caution">
    <text evidence="1">The sequence shown here is derived from an EMBL/GenBank/DDBJ whole genome shotgun (WGS) entry which is preliminary data.</text>
</comment>
<accession>A0A3E2B4I7</accession>
<protein>
    <submittedName>
        <fullName evidence="1">Uncharacterized protein</fullName>
    </submittedName>
</protein>
<sequence>MKSPDWLRILTASPRQRLPGGVQLRLLTAQEVLEARREATALAGEDRDRALCSNACLVARAVVRRGRPVYGSGEEVLHRLTVGQVETLARRWMAFYQEEGLGTGLERSRLDQLKKAWSTCRGSAFGGMCSNVLGRCRRRNGPRR</sequence>
<gene>
    <name evidence="1" type="ORF">DV520_04345</name>
</gene>
<organism evidence="1 2">
    <name type="scientific">Evtepia gabavorous</name>
    <dbReference type="NCBI Taxonomy" id="2211183"/>
    <lineage>
        <taxon>Bacteria</taxon>
        <taxon>Bacillati</taxon>
        <taxon>Bacillota</taxon>
        <taxon>Clostridia</taxon>
        <taxon>Eubacteriales</taxon>
        <taxon>Evtepia</taxon>
    </lineage>
</organism>
<keyword evidence="2" id="KW-1185">Reference proteome</keyword>
<dbReference type="OrthoDB" id="1853476at2"/>
<reference evidence="1 2" key="1">
    <citation type="submission" date="2018-07" db="EMBL/GenBank/DDBJ databases">
        <title>GABA Modulating Bacteria of the Human Gut Microbiota.</title>
        <authorList>
            <person name="Strandwitz P."/>
            <person name="Kim K.H."/>
            <person name="Terekhova D."/>
            <person name="Liu J.K."/>
            <person name="Sharma A."/>
            <person name="Levering J."/>
            <person name="Mcdonald D."/>
            <person name="Dietrich D."/>
            <person name="Ramadhar T.R."/>
            <person name="Lekbua A."/>
            <person name="Mroue N."/>
            <person name="Liston C."/>
            <person name="Stewart E.J."/>
            <person name="Dubin M.J."/>
            <person name="Zengler K."/>
            <person name="Knight R."/>
            <person name="Gilbert J.A."/>
            <person name="Clardy J."/>
            <person name="Lewis K."/>
        </authorList>
    </citation>
    <scope>NUCLEOTIDE SEQUENCE [LARGE SCALE GENOMIC DNA]</scope>
    <source>
        <strain evidence="1 2">KLE1738</strain>
    </source>
</reference>
<dbReference type="EMBL" id="QQRQ01000005">
    <property type="protein sequence ID" value="RFT06935.1"/>
    <property type="molecule type" value="Genomic_DNA"/>
</dbReference>
<evidence type="ECO:0000313" key="2">
    <source>
        <dbReference type="Proteomes" id="UP000260649"/>
    </source>
</evidence>
<dbReference type="RefSeq" id="WP_117141905.1">
    <property type="nucleotide sequence ID" value="NZ_CAKXKJ010000004.1"/>
</dbReference>
<proteinExistence type="predicted"/>
<dbReference type="Proteomes" id="UP000260649">
    <property type="component" value="Unassembled WGS sequence"/>
</dbReference>
<name>A0A3E2B4I7_9FIRM</name>
<dbReference type="GeneID" id="97996503"/>
<evidence type="ECO:0000313" key="1">
    <source>
        <dbReference type="EMBL" id="RFT06935.1"/>
    </source>
</evidence>
<dbReference type="AlphaFoldDB" id="A0A3E2B4I7"/>